<dbReference type="EMBL" id="PQVF01000005">
    <property type="protein sequence ID" value="POY37143.1"/>
    <property type="molecule type" value="Genomic_DNA"/>
</dbReference>
<accession>A0A2S5A4W4</accession>
<dbReference type="AlphaFoldDB" id="A0A2S5A4W4"/>
<protein>
    <submittedName>
        <fullName evidence="1">Uncharacterized protein</fullName>
    </submittedName>
</protein>
<comment type="caution">
    <text evidence="1">The sequence shown here is derived from an EMBL/GenBank/DDBJ whole genome shotgun (WGS) entry which is preliminary data.</text>
</comment>
<dbReference type="Proteomes" id="UP000236893">
    <property type="component" value="Unassembled WGS sequence"/>
</dbReference>
<proteinExistence type="predicted"/>
<sequence>MDKVIELVNLVMERKIIRFKDKNVDYEASMLNVTMKTNALLSTMLDVLIDIHCEGKSDDYRLSYVKEIVENLTDNNERESRELIES</sequence>
<name>A0A2S5A4W4_9SPHI</name>
<reference evidence="1 2" key="1">
    <citation type="submission" date="2018-01" db="EMBL/GenBank/DDBJ databases">
        <authorList>
            <person name="Gaut B.S."/>
            <person name="Morton B.R."/>
            <person name="Clegg M.T."/>
            <person name="Duvall M.R."/>
        </authorList>
    </citation>
    <scope>NUCLEOTIDE SEQUENCE [LARGE SCALE GENOMIC DNA]</scope>
    <source>
        <strain evidence="1 2">HR-AV</strain>
    </source>
</reference>
<evidence type="ECO:0000313" key="2">
    <source>
        <dbReference type="Proteomes" id="UP000236893"/>
    </source>
</evidence>
<organism evidence="1 2">
    <name type="scientific">Solitalea longa</name>
    <dbReference type="NCBI Taxonomy" id="2079460"/>
    <lineage>
        <taxon>Bacteria</taxon>
        <taxon>Pseudomonadati</taxon>
        <taxon>Bacteroidota</taxon>
        <taxon>Sphingobacteriia</taxon>
        <taxon>Sphingobacteriales</taxon>
        <taxon>Sphingobacteriaceae</taxon>
        <taxon>Solitalea</taxon>
    </lineage>
</organism>
<evidence type="ECO:0000313" key="1">
    <source>
        <dbReference type="EMBL" id="POY37143.1"/>
    </source>
</evidence>
<keyword evidence="2" id="KW-1185">Reference proteome</keyword>
<gene>
    <name evidence="1" type="ORF">C3K47_08785</name>
</gene>